<dbReference type="PANTHER" id="PTHR43005:SF2">
    <property type="entry name" value="INTEGRAL MEMBRANE SUGAR TRANSPORT PROTEIN"/>
    <property type="match status" value="1"/>
</dbReference>
<feature type="domain" description="ABC transmembrane type-1" evidence="8">
    <location>
        <begin position="72"/>
        <end position="286"/>
    </location>
</feature>
<dbReference type="PANTHER" id="PTHR43005">
    <property type="entry name" value="BLR7065 PROTEIN"/>
    <property type="match status" value="1"/>
</dbReference>
<comment type="caution">
    <text evidence="9">The sequence shown here is derived from an EMBL/GenBank/DDBJ whole genome shotgun (WGS) entry which is preliminary data.</text>
</comment>
<keyword evidence="4 7" id="KW-0812">Transmembrane</keyword>
<dbReference type="RefSeq" id="WP_330572548.1">
    <property type="nucleotide sequence ID" value="NZ_CAUSDN010000261.1"/>
</dbReference>
<proteinExistence type="inferred from homology"/>
<dbReference type="Proteomes" id="UP000306509">
    <property type="component" value="Unassembled WGS sequence"/>
</dbReference>
<gene>
    <name evidence="9" type="primary">ycjO_3</name>
    <name evidence="9" type="ORF">DSM106044_01649</name>
</gene>
<evidence type="ECO:0000256" key="2">
    <source>
        <dbReference type="ARBA" id="ARBA00022448"/>
    </source>
</evidence>
<evidence type="ECO:0000256" key="1">
    <source>
        <dbReference type="ARBA" id="ARBA00004651"/>
    </source>
</evidence>
<comment type="subcellular location">
    <subcellularLocation>
        <location evidence="1 7">Cell membrane</location>
        <topology evidence="1 7">Multi-pass membrane protein</topology>
    </subcellularLocation>
</comment>
<name>A0A4U8QAK8_9FIRM</name>
<evidence type="ECO:0000256" key="7">
    <source>
        <dbReference type="RuleBase" id="RU363032"/>
    </source>
</evidence>
<keyword evidence="2 7" id="KW-0813">Transport</keyword>
<evidence type="ECO:0000256" key="3">
    <source>
        <dbReference type="ARBA" id="ARBA00022475"/>
    </source>
</evidence>
<accession>A0A4U8QAK8</accession>
<dbReference type="InterPro" id="IPR000515">
    <property type="entry name" value="MetI-like"/>
</dbReference>
<dbReference type="Pfam" id="PF00528">
    <property type="entry name" value="BPD_transp_1"/>
    <property type="match status" value="1"/>
</dbReference>
<dbReference type="GO" id="GO:0055085">
    <property type="term" value="P:transmembrane transport"/>
    <property type="evidence" value="ECO:0007669"/>
    <property type="project" value="InterPro"/>
</dbReference>
<sequence precursor="true">MKKMSMGKKRVLVAWALVLPALLVRGATIIYPMITTAWYSLLNYKMITQTKKFVGFQNYAKLLKDPGVQESIRFTLIFTIISVILIMTLGIMLALVLNVKFKGKKFLRSIVLIPWAMPTIVIGIAAQWAFNDTYGFVNDLFSRLSQSNFNFAWLVNPAGAQAAVIIVDVWKNVPFFAIMVLAALQSVSLELYESAAMDGAGAVKRFFAITMPHIKRVLITMGLFFTLWRLTSFDLVYAMTQGGPGAKTSLISYKITTEAFKNLNYGYASAISMMLFLIMVIVAGGGMRLQKKIDY</sequence>
<evidence type="ECO:0000313" key="10">
    <source>
        <dbReference type="Proteomes" id="UP000306509"/>
    </source>
</evidence>
<keyword evidence="5 7" id="KW-1133">Transmembrane helix</keyword>
<keyword evidence="10" id="KW-1185">Reference proteome</keyword>
<dbReference type="SUPFAM" id="SSF161098">
    <property type="entry name" value="MetI-like"/>
    <property type="match status" value="1"/>
</dbReference>
<dbReference type="EMBL" id="QGQD01000037">
    <property type="protein sequence ID" value="TLD01504.1"/>
    <property type="molecule type" value="Genomic_DNA"/>
</dbReference>
<keyword evidence="3" id="KW-1003">Cell membrane</keyword>
<feature type="transmembrane region" description="Helical" evidence="7">
    <location>
        <begin position="213"/>
        <end position="231"/>
    </location>
</feature>
<evidence type="ECO:0000256" key="4">
    <source>
        <dbReference type="ARBA" id="ARBA00022692"/>
    </source>
</evidence>
<dbReference type="GO" id="GO:0005886">
    <property type="term" value="C:plasma membrane"/>
    <property type="evidence" value="ECO:0007669"/>
    <property type="project" value="UniProtKB-SubCell"/>
</dbReference>
<organism evidence="9 10">
    <name type="scientific">Robinsoniella peoriensis</name>
    <dbReference type="NCBI Taxonomy" id="180332"/>
    <lineage>
        <taxon>Bacteria</taxon>
        <taxon>Bacillati</taxon>
        <taxon>Bacillota</taxon>
        <taxon>Clostridia</taxon>
        <taxon>Lachnospirales</taxon>
        <taxon>Lachnospiraceae</taxon>
        <taxon>Robinsoniella</taxon>
    </lineage>
</organism>
<dbReference type="CDD" id="cd06261">
    <property type="entry name" value="TM_PBP2"/>
    <property type="match status" value="1"/>
</dbReference>
<dbReference type="InterPro" id="IPR035906">
    <property type="entry name" value="MetI-like_sf"/>
</dbReference>
<feature type="transmembrane region" description="Helical" evidence="7">
    <location>
        <begin position="173"/>
        <end position="192"/>
    </location>
</feature>
<evidence type="ECO:0000256" key="5">
    <source>
        <dbReference type="ARBA" id="ARBA00022989"/>
    </source>
</evidence>
<feature type="transmembrane region" description="Helical" evidence="7">
    <location>
        <begin position="72"/>
        <end position="97"/>
    </location>
</feature>
<feature type="transmembrane region" description="Helical" evidence="7">
    <location>
        <begin position="109"/>
        <end position="130"/>
    </location>
</feature>
<dbReference type="STRING" id="180332.GCA_000797495_03122"/>
<dbReference type="AlphaFoldDB" id="A0A4U8QAK8"/>
<feature type="transmembrane region" description="Helical" evidence="7">
    <location>
        <begin position="265"/>
        <end position="287"/>
    </location>
</feature>
<evidence type="ECO:0000259" key="8">
    <source>
        <dbReference type="PROSITE" id="PS50928"/>
    </source>
</evidence>
<comment type="similarity">
    <text evidence="7">Belongs to the binding-protein-dependent transport system permease family.</text>
</comment>
<dbReference type="Gene3D" id="1.10.3720.10">
    <property type="entry name" value="MetI-like"/>
    <property type="match status" value="1"/>
</dbReference>
<evidence type="ECO:0000313" key="9">
    <source>
        <dbReference type="EMBL" id="TLD01504.1"/>
    </source>
</evidence>
<protein>
    <submittedName>
        <fullName evidence="9">Inner membrane ABC transporter permease protein YcjO</fullName>
    </submittedName>
</protein>
<dbReference type="PROSITE" id="PS50928">
    <property type="entry name" value="ABC_TM1"/>
    <property type="match status" value="1"/>
</dbReference>
<evidence type="ECO:0000256" key="6">
    <source>
        <dbReference type="ARBA" id="ARBA00023136"/>
    </source>
</evidence>
<keyword evidence="6 7" id="KW-0472">Membrane</keyword>
<reference evidence="9 10" key="1">
    <citation type="journal article" date="2019" name="Anaerobe">
        <title>Detection of Robinsoniella peoriensis in multiple bone samples of a trauma patient.</title>
        <authorList>
            <person name="Schrottner P."/>
            <person name="Hartwich K."/>
            <person name="Bunk B."/>
            <person name="Schober I."/>
            <person name="Helbig S."/>
            <person name="Rudolph W.W."/>
            <person name="Gunzer F."/>
        </authorList>
    </citation>
    <scope>NUCLEOTIDE SEQUENCE [LARGE SCALE GENOMIC DNA]</scope>
    <source>
        <strain evidence="9 10">DSM 106044</strain>
    </source>
</reference>